<dbReference type="InterPro" id="IPR041633">
    <property type="entry name" value="Polbeta"/>
</dbReference>
<dbReference type="SUPFAM" id="SSF81301">
    <property type="entry name" value="Nucleotidyltransferase"/>
    <property type="match status" value="1"/>
</dbReference>
<dbReference type="InterPro" id="IPR043519">
    <property type="entry name" value="NT_sf"/>
</dbReference>
<dbReference type="RefSeq" id="WP_173270864.1">
    <property type="nucleotide sequence ID" value="NZ_AP021889.1"/>
</dbReference>
<evidence type="ECO:0000313" key="3">
    <source>
        <dbReference type="Proteomes" id="UP000501726"/>
    </source>
</evidence>
<protein>
    <recommendedName>
        <fullName evidence="1">Polymerase beta nucleotidyltransferase domain-containing protein</fullName>
    </recommendedName>
</protein>
<dbReference type="KEGG" id="tse:THMIRHAS_06550"/>
<sequence>MFGLPDVTFARMREVFARYPSIEKVVIYGSRAKGNFRPGSDIDLTLIGKELDDSVLSHISTDLDDLNMPYMLDVSLFEQIVSEALLQHIDRVGKVFYQRDFD</sequence>
<dbReference type="Proteomes" id="UP000501726">
    <property type="component" value="Chromosome"/>
</dbReference>
<evidence type="ECO:0000313" key="2">
    <source>
        <dbReference type="EMBL" id="BBP45282.1"/>
    </source>
</evidence>
<evidence type="ECO:0000259" key="1">
    <source>
        <dbReference type="Pfam" id="PF18765"/>
    </source>
</evidence>
<keyword evidence="3" id="KW-1185">Reference proteome</keyword>
<dbReference type="AlphaFoldDB" id="A0A6F8PT18"/>
<gene>
    <name evidence="2" type="ORF">THMIRHAS_06550</name>
</gene>
<dbReference type="Pfam" id="PF18765">
    <property type="entry name" value="Polbeta"/>
    <property type="match status" value="1"/>
</dbReference>
<feature type="domain" description="Polymerase beta nucleotidyltransferase" evidence="1">
    <location>
        <begin position="13"/>
        <end position="101"/>
    </location>
</feature>
<proteinExistence type="predicted"/>
<reference evidence="3" key="1">
    <citation type="submission" date="2019-11" db="EMBL/GenBank/DDBJ databases">
        <title>Isolation and characterization of two novel species in the genus Thiomicrorhabdus.</title>
        <authorList>
            <person name="Mochizuki J."/>
            <person name="Kojima H."/>
            <person name="Fukui M."/>
        </authorList>
    </citation>
    <scope>NUCLEOTIDE SEQUENCE [LARGE SCALE GENOMIC DNA]</scope>
    <source>
        <strain evidence="3">aks77</strain>
    </source>
</reference>
<accession>A0A6F8PT18</accession>
<dbReference type="EMBL" id="AP021889">
    <property type="protein sequence ID" value="BBP45282.1"/>
    <property type="molecule type" value="Genomic_DNA"/>
</dbReference>
<dbReference type="Gene3D" id="3.30.460.10">
    <property type="entry name" value="Beta Polymerase, domain 2"/>
    <property type="match status" value="1"/>
</dbReference>
<organism evidence="2 3">
    <name type="scientific">Thiosulfatimonas sediminis</name>
    <dbReference type="NCBI Taxonomy" id="2675054"/>
    <lineage>
        <taxon>Bacteria</taxon>
        <taxon>Pseudomonadati</taxon>
        <taxon>Pseudomonadota</taxon>
        <taxon>Gammaproteobacteria</taxon>
        <taxon>Thiotrichales</taxon>
        <taxon>Piscirickettsiaceae</taxon>
        <taxon>Thiosulfatimonas</taxon>
    </lineage>
</organism>
<name>A0A6F8PT18_9GAMM</name>
<dbReference type="CDD" id="cd05403">
    <property type="entry name" value="NT_KNTase_like"/>
    <property type="match status" value="1"/>
</dbReference>